<evidence type="ECO:0000313" key="3">
    <source>
        <dbReference type="Proteomes" id="UP001221757"/>
    </source>
</evidence>
<dbReference type="Proteomes" id="UP001221757">
    <property type="component" value="Unassembled WGS sequence"/>
</dbReference>
<feature type="region of interest" description="Disordered" evidence="1">
    <location>
        <begin position="34"/>
        <end position="58"/>
    </location>
</feature>
<accession>A0AAD7DH16</accession>
<organism evidence="2 3">
    <name type="scientific">Mycena rosella</name>
    <name type="common">Pink bonnet</name>
    <name type="synonym">Agaricus rosellus</name>
    <dbReference type="NCBI Taxonomy" id="1033263"/>
    <lineage>
        <taxon>Eukaryota</taxon>
        <taxon>Fungi</taxon>
        <taxon>Dikarya</taxon>
        <taxon>Basidiomycota</taxon>
        <taxon>Agaricomycotina</taxon>
        <taxon>Agaricomycetes</taxon>
        <taxon>Agaricomycetidae</taxon>
        <taxon>Agaricales</taxon>
        <taxon>Marasmiineae</taxon>
        <taxon>Mycenaceae</taxon>
        <taxon>Mycena</taxon>
    </lineage>
</organism>
<name>A0AAD7DH16_MYCRO</name>
<comment type="caution">
    <text evidence="2">The sequence shown here is derived from an EMBL/GenBank/DDBJ whole genome shotgun (WGS) entry which is preliminary data.</text>
</comment>
<feature type="compositionally biased region" description="Polar residues" evidence="1">
    <location>
        <begin position="39"/>
        <end position="50"/>
    </location>
</feature>
<evidence type="ECO:0000256" key="1">
    <source>
        <dbReference type="SAM" id="MobiDB-lite"/>
    </source>
</evidence>
<protein>
    <submittedName>
        <fullName evidence="2">Uncharacterized protein</fullName>
    </submittedName>
</protein>
<keyword evidence="3" id="KW-1185">Reference proteome</keyword>
<reference evidence="2" key="1">
    <citation type="submission" date="2023-03" db="EMBL/GenBank/DDBJ databases">
        <title>Massive genome expansion in bonnet fungi (Mycena s.s.) driven by repeated elements and novel gene families across ecological guilds.</title>
        <authorList>
            <consortium name="Lawrence Berkeley National Laboratory"/>
            <person name="Harder C.B."/>
            <person name="Miyauchi S."/>
            <person name="Viragh M."/>
            <person name="Kuo A."/>
            <person name="Thoen E."/>
            <person name="Andreopoulos B."/>
            <person name="Lu D."/>
            <person name="Skrede I."/>
            <person name="Drula E."/>
            <person name="Henrissat B."/>
            <person name="Morin E."/>
            <person name="Kohler A."/>
            <person name="Barry K."/>
            <person name="LaButti K."/>
            <person name="Morin E."/>
            <person name="Salamov A."/>
            <person name="Lipzen A."/>
            <person name="Mereny Z."/>
            <person name="Hegedus B."/>
            <person name="Baldrian P."/>
            <person name="Stursova M."/>
            <person name="Weitz H."/>
            <person name="Taylor A."/>
            <person name="Grigoriev I.V."/>
            <person name="Nagy L.G."/>
            <person name="Martin F."/>
            <person name="Kauserud H."/>
        </authorList>
    </citation>
    <scope>NUCLEOTIDE SEQUENCE</scope>
    <source>
        <strain evidence="2">CBHHK067</strain>
    </source>
</reference>
<gene>
    <name evidence="2" type="ORF">B0H17DRAFT_1134074</name>
</gene>
<dbReference type="EMBL" id="JARKIE010000062">
    <property type="protein sequence ID" value="KAJ7690803.1"/>
    <property type="molecule type" value="Genomic_DNA"/>
</dbReference>
<evidence type="ECO:0000313" key="2">
    <source>
        <dbReference type="EMBL" id="KAJ7690803.1"/>
    </source>
</evidence>
<dbReference type="AlphaFoldDB" id="A0AAD7DH16"/>
<proteinExistence type="predicted"/>
<sequence>MRVYKRRVALKTQARRLRRFNLVVEAKAGFADLPPPRSTAMTRQRKSPTNCEEGVGGGNELCGPRGSHAPRINLTFVNSRFVLVRPPNLRALGDGHLPTLISHFKGGIPTVGWRARVLERTGARTISRRGMEERQAAGACRELKRTGLGTRLWTEFPPEAVDPQRYLSPINDSE</sequence>